<dbReference type="AlphaFoldDB" id="A0A0F9R4X8"/>
<comment type="caution">
    <text evidence="1">The sequence shown here is derived from an EMBL/GenBank/DDBJ whole genome shotgun (WGS) entry which is preliminary data.</text>
</comment>
<gene>
    <name evidence="1" type="ORF">LCGC14_0620580</name>
</gene>
<dbReference type="EMBL" id="LAZR01001054">
    <property type="protein sequence ID" value="KKN51650.1"/>
    <property type="molecule type" value="Genomic_DNA"/>
</dbReference>
<proteinExistence type="predicted"/>
<name>A0A0F9R4X8_9ZZZZ</name>
<accession>A0A0F9R4X8</accession>
<organism evidence="1">
    <name type="scientific">marine sediment metagenome</name>
    <dbReference type="NCBI Taxonomy" id="412755"/>
    <lineage>
        <taxon>unclassified sequences</taxon>
        <taxon>metagenomes</taxon>
        <taxon>ecological metagenomes</taxon>
    </lineage>
</organism>
<reference evidence="1" key="1">
    <citation type="journal article" date="2015" name="Nature">
        <title>Complex archaea that bridge the gap between prokaryotes and eukaryotes.</title>
        <authorList>
            <person name="Spang A."/>
            <person name="Saw J.H."/>
            <person name="Jorgensen S.L."/>
            <person name="Zaremba-Niedzwiedzka K."/>
            <person name="Martijn J."/>
            <person name="Lind A.E."/>
            <person name="van Eijk R."/>
            <person name="Schleper C."/>
            <person name="Guy L."/>
            <person name="Ettema T.J."/>
        </authorList>
    </citation>
    <scope>NUCLEOTIDE SEQUENCE</scope>
</reference>
<evidence type="ECO:0000313" key="1">
    <source>
        <dbReference type="EMBL" id="KKN51650.1"/>
    </source>
</evidence>
<protein>
    <submittedName>
        <fullName evidence="1">Uncharacterized protein</fullName>
    </submittedName>
</protein>
<sequence length="67" mass="7668">MLRIVTVDDVFKGVYTNDLLLAIAVMEFTEGAAPKDKENGENWRTFEHEGQIIRIEVVEVNKWAETS</sequence>